<dbReference type="Gene3D" id="1.10.630.10">
    <property type="entry name" value="Cytochrome P450"/>
    <property type="match status" value="1"/>
</dbReference>
<comment type="similarity">
    <text evidence="2">Belongs to the cytochrome P450 family.</text>
</comment>
<dbReference type="EMBL" id="CAJNOQ010010675">
    <property type="protein sequence ID" value="CAF1258088.1"/>
    <property type="molecule type" value="Genomic_DNA"/>
</dbReference>
<dbReference type="Proteomes" id="UP000681722">
    <property type="component" value="Unassembled WGS sequence"/>
</dbReference>
<evidence type="ECO:0000256" key="7">
    <source>
        <dbReference type="ARBA" id="ARBA00023033"/>
    </source>
</evidence>
<dbReference type="EMBL" id="CAJOBC010017480">
    <property type="protein sequence ID" value="CAF4032957.1"/>
    <property type="molecule type" value="Genomic_DNA"/>
</dbReference>
<comment type="caution">
    <text evidence="9">The sequence shown here is derived from an EMBL/GenBank/DDBJ whole genome shotgun (WGS) entry which is preliminary data.</text>
</comment>
<dbReference type="SUPFAM" id="SSF48264">
    <property type="entry name" value="Cytochrome P450"/>
    <property type="match status" value="1"/>
</dbReference>
<dbReference type="PRINTS" id="PR00464">
    <property type="entry name" value="EP450II"/>
</dbReference>
<sequence>MHPFSAASDVGSDINIYPIRTKQSVVSVAFFVDYIKMLLTILLFIIVIGFCLTYVSILLNRYQYFKRQNIPTPPYQLFFGNLKTLWNVPYPSRQLNKWTKLYGNIYGIFEGTTPTYVVSDLTFLQEVFITQFSNFYSRKPIVSLHLSSSKHASLFDAHGLKWKRQRSIINPTFSASKLKQMSPLINDRVDRMINMLSSYCESNQEFDIYVLYKRMTMDVVCRCIFGIDTDMQSNPENMYLKQAEKFFALNMLKHPIYKLRLLIPEFNTLFAHLLVIHNHFRRILNKKLPFTIKMFEQMPLSWFLDNIHKIVEMRVEKGDQDVDLLQLMLDAATRHKIQV</sequence>
<dbReference type="Proteomes" id="UP000663829">
    <property type="component" value="Unassembled WGS sequence"/>
</dbReference>
<evidence type="ECO:0000313" key="11">
    <source>
        <dbReference type="Proteomes" id="UP000663829"/>
    </source>
</evidence>
<evidence type="ECO:0000256" key="2">
    <source>
        <dbReference type="ARBA" id="ARBA00010617"/>
    </source>
</evidence>
<dbReference type="PANTHER" id="PTHR24302">
    <property type="entry name" value="CYTOCHROME P450 FAMILY 3"/>
    <property type="match status" value="1"/>
</dbReference>
<evidence type="ECO:0000256" key="5">
    <source>
        <dbReference type="ARBA" id="ARBA00023002"/>
    </source>
</evidence>
<dbReference type="Pfam" id="PF00067">
    <property type="entry name" value="p450"/>
    <property type="match status" value="1"/>
</dbReference>
<dbReference type="InterPro" id="IPR001128">
    <property type="entry name" value="Cyt_P450"/>
</dbReference>
<dbReference type="AlphaFoldDB" id="A0A815AIZ7"/>
<dbReference type="OrthoDB" id="1470350at2759"/>
<evidence type="ECO:0000256" key="3">
    <source>
        <dbReference type="ARBA" id="ARBA00022617"/>
    </source>
</evidence>
<evidence type="ECO:0000256" key="6">
    <source>
        <dbReference type="ARBA" id="ARBA00023004"/>
    </source>
</evidence>
<evidence type="ECO:0000256" key="1">
    <source>
        <dbReference type="ARBA" id="ARBA00001971"/>
    </source>
</evidence>
<evidence type="ECO:0000313" key="9">
    <source>
        <dbReference type="EMBL" id="CAF1258088.1"/>
    </source>
</evidence>
<dbReference type="GO" id="GO:0016705">
    <property type="term" value="F:oxidoreductase activity, acting on paired donors, with incorporation or reduction of molecular oxygen"/>
    <property type="evidence" value="ECO:0007669"/>
    <property type="project" value="InterPro"/>
</dbReference>
<dbReference type="InterPro" id="IPR050705">
    <property type="entry name" value="Cytochrome_P450_3A"/>
</dbReference>
<keyword evidence="8" id="KW-1133">Transmembrane helix</keyword>
<keyword evidence="8" id="KW-0472">Membrane</keyword>
<keyword evidence="5" id="KW-0560">Oxidoreductase</keyword>
<keyword evidence="6" id="KW-0408">Iron</keyword>
<gene>
    <name evidence="9" type="ORF">GPM918_LOCUS26465</name>
    <name evidence="10" type="ORF">SRO942_LOCUS26624</name>
</gene>
<dbReference type="GO" id="GO:0005506">
    <property type="term" value="F:iron ion binding"/>
    <property type="evidence" value="ECO:0007669"/>
    <property type="project" value="InterPro"/>
</dbReference>
<evidence type="ECO:0000256" key="8">
    <source>
        <dbReference type="SAM" id="Phobius"/>
    </source>
</evidence>
<evidence type="ECO:0000313" key="10">
    <source>
        <dbReference type="EMBL" id="CAF4032957.1"/>
    </source>
</evidence>
<protein>
    <recommendedName>
        <fullName evidence="12">Cytochrome P450</fullName>
    </recommendedName>
</protein>
<keyword evidence="8" id="KW-0812">Transmembrane</keyword>
<dbReference type="GO" id="GO:0020037">
    <property type="term" value="F:heme binding"/>
    <property type="evidence" value="ECO:0007669"/>
    <property type="project" value="InterPro"/>
</dbReference>
<dbReference type="GO" id="GO:0008395">
    <property type="term" value="F:steroid hydroxylase activity"/>
    <property type="evidence" value="ECO:0007669"/>
    <property type="project" value="TreeGrafter"/>
</dbReference>
<comment type="cofactor">
    <cofactor evidence="1">
        <name>heme</name>
        <dbReference type="ChEBI" id="CHEBI:30413"/>
    </cofactor>
</comment>
<evidence type="ECO:0000256" key="4">
    <source>
        <dbReference type="ARBA" id="ARBA00022723"/>
    </source>
</evidence>
<dbReference type="InterPro" id="IPR002402">
    <property type="entry name" value="Cyt_P450_E_grp-II"/>
</dbReference>
<keyword evidence="7" id="KW-0503">Monooxygenase</keyword>
<dbReference type="InterPro" id="IPR036396">
    <property type="entry name" value="Cyt_P450_sf"/>
</dbReference>
<proteinExistence type="inferred from homology"/>
<keyword evidence="4" id="KW-0479">Metal-binding</keyword>
<name>A0A815AIZ7_9BILA</name>
<reference evidence="9" key="1">
    <citation type="submission" date="2021-02" db="EMBL/GenBank/DDBJ databases">
        <authorList>
            <person name="Nowell W R."/>
        </authorList>
    </citation>
    <scope>NUCLEOTIDE SEQUENCE</scope>
</reference>
<dbReference type="PANTHER" id="PTHR24302:SF15">
    <property type="entry name" value="FATTY-ACID PEROXYGENASE"/>
    <property type="match status" value="1"/>
</dbReference>
<feature type="transmembrane region" description="Helical" evidence="8">
    <location>
        <begin position="37"/>
        <end position="59"/>
    </location>
</feature>
<accession>A0A815AIZ7</accession>
<evidence type="ECO:0008006" key="12">
    <source>
        <dbReference type="Google" id="ProtNLM"/>
    </source>
</evidence>
<keyword evidence="11" id="KW-1185">Reference proteome</keyword>
<organism evidence="9 11">
    <name type="scientific">Didymodactylos carnosus</name>
    <dbReference type="NCBI Taxonomy" id="1234261"/>
    <lineage>
        <taxon>Eukaryota</taxon>
        <taxon>Metazoa</taxon>
        <taxon>Spiralia</taxon>
        <taxon>Gnathifera</taxon>
        <taxon>Rotifera</taxon>
        <taxon>Eurotatoria</taxon>
        <taxon>Bdelloidea</taxon>
        <taxon>Philodinida</taxon>
        <taxon>Philodinidae</taxon>
        <taxon>Didymodactylos</taxon>
    </lineage>
</organism>
<keyword evidence="3" id="KW-0349">Heme</keyword>